<dbReference type="Gene3D" id="2.40.128.20">
    <property type="match status" value="1"/>
</dbReference>
<organism evidence="7 8">
    <name type="scientific">Cyprinus carpio carpio</name>
    <dbReference type="NCBI Taxonomy" id="630221"/>
    <lineage>
        <taxon>Eukaryota</taxon>
        <taxon>Metazoa</taxon>
        <taxon>Chordata</taxon>
        <taxon>Craniata</taxon>
        <taxon>Vertebrata</taxon>
        <taxon>Euteleostomi</taxon>
        <taxon>Actinopterygii</taxon>
        <taxon>Neopterygii</taxon>
        <taxon>Teleostei</taxon>
        <taxon>Ostariophysi</taxon>
        <taxon>Cypriniformes</taxon>
        <taxon>Cyprinidae</taxon>
        <taxon>Cyprininae</taxon>
        <taxon>Cyprinus</taxon>
    </lineage>
</organism>
<proteinExistence type="predicted"/>
<evidence type="ECO:0000313" key="8">
    <source>
        <dbReference type="Proteomes" id="UP001108240"/>
    </source>
</evidence>
<evidence type="ECO:0000256" key="3">
    <source>
        <dbReference type="ARBA" id="ARBA00022679"/>
    </source>
</evidence>
<dbReference type="Pfam" id="PF04666">
    <property type="entry name" value="MGAT4_cons"/>
    <property type="match status" value="1"/>
</dbReference>
<comment type="pathway">
    <text evidence="1">Protein modification; protein glycosylation.</text>
</comment>
<dbReference type="Ensembl" id="ENSCCRT00000003911.2">
    <property type="protein sequence ID" value="ENSCCRP00000003525.2"/>
    <property type="gene ID" value="ENSCCRG00000078401.1"/>
</dbReference>
<evidence type="ECO:0000256" key="2">
    <source>
        <dbReference type="ARBA" id="ARBA00022676"/>
    </source>
</evidence>
<keyword evidence="3" id="KW-0808">Transferase</keyword>
<evidence type="ECO:0000259" key="5">
    <source>
        <dbReference type="Pfam" id="PF04666"/>
    </source>
</evidence>
<dbReference type="PANTHER" id="PTHR12062">
    <property type="entry name" value="N-ACETYLGLUCOSAMINYLTRANSFERASE VI"/>
    <property type="match status" value="1"/>
</dbReference>
<dbReference type="InterPro" id="IPR056576">
    <property type="entry name" value="MGAT4_A/B/C_C"/>
</dbReference>
<feature type="domain" description="MGAT4 A/B/C C-terminal" evidence="6">
    <location>
        <begin position="535"/>
        <end position="671"/>
    </location>
</feature>
<dbReference type="PANTHER" id="PTHR12062:SF27">
    <property type="entry name" value="ALPHA-1,3-MANNOSYL-GLYCOPROTEIN 4-BETA-N-ACETYLGLUCOSAMINYLTRANSFERASE B"/>
    <property type="match status" value="1"/>
</dbReference>
<dbReference type="InterPro" id="IPR057279">
    <property type="entry name" value="MGAT4"/>
</dbReference>
<keyword evidence="2" id="KW-0328">Glycosyltransferase</keyword>
<keyword evidence="8" id="KW-1185">Reference proteome</keyword>
<dbReference type="AlphaFoldDB" id="A0A8C0Y2E3"/>
<evidence type="ECO:0000313" key="7">
    <source>
        <dbReference type="Ensembl" id="ENSCCRP00000003525.2"/>
    </source>
</evidence>
<dbReference type="Proteomes" id="UP001108240">
    <property type="component" value="Unplaced"/>
</dbReference>
<reference evidence="7" key="2">
    <citation type="submission" date="2025-09" db="UniProtKB">
        <authorList>
            <consortium name="Ensembl"/>
        </authorList>
    </citation>
    <scope>IDENTIFICATION</scope>
</reference>
<evidence type="ECO:0000259" key="6">
    <source>
        <dbReference type="Pfam" id="PF23524"/>
    </source>
</evidence>
<dbReference type="GO" id="GO:0005783">
    <property type="term" value="C:endoplasmic reticulum"/>
    <property type="evidence" value="ECO:0007669"/>
    <property type="project" value="TreeGrafter"/>
</dbReference>
<dbReference type="GO" id="GO:0006487">
    <property type="term" value="P:protein N-linked glycosylation"/>
    <property type="evidence" value="ECO:0007669"/>
    <property type="project" value="TreeGrafter"/>
</dbReference>
<feature type="domain" description="MGAT4 conserved region" evidence="5">
    <location>
        <begin position="246"/>
        <end position="521"/>
    </location>
</feature>
<evidence type="ECO:0000256" key="1">
    <source>
        <dbReference type="ARBA" id="ARBA00004922"/>
    </source>
</evidence>
<name>A0A8C0Y2E3_CYPCA</name>
<accession>A0A8C0Y2E3</accession>
<dbReference type="GeneTree" id="ENSGT00940000156526"/>
<dbReference type="Pfam" id="PF23524">
    <property type="entry name" value="MGAT4A_C"/>
    <property type="match status" value="1"/>
</dbReference>
<dbReference type="GO" id="GO:0005795">
    <property type="term" value="C:Golgi stack"/>
    <property type="evidence" value="ECO:0007669"/>
    <property type="project" value="TreeGrafter"/>
</dbReference>
<feature type="signal peptide" evidence="4">
    <location>
        <begin position="1"/>
        <end position="19"/>
    </location>
</feature>
<dbReference type="InterPro" id="IPR012674">
    <property type="entry name" value="Calycin"/>
</dbReference>
<dbReference type="InterPro" id="IPR006759">
    <property type="entry name" value="Glyco_transf_54"/>
</dbReference>
<evidence type="ECO:0000256" key="4">
    <source>
        <dbReference type="SAM" id="SignalP"/>
    </source>
</evidence>
<feature type="chain" id="PRO_5039953867" evidence="4">
    <location>
        <begin position="20"/>
        <end position="676"/>
    </location>
</feature>
<sequence length="676" mass="76874">MSTSVVLAALLGLFSLNQASLPDCKELITPRTLEDDNKSIMGKWIFLEGIADHHLFTDILKTVNSSWMEFGPSTLAKTLTLSQGDMLNGKCRFCTINTTVKDSIFYASGNDVVSEAKFLPSCPDCLTMNFISQLKNETIYSLYLFKRESNRTESDMDTYWKQAECLGFKRETQYSYDGVTDNLPFQLRSVYERLLQAEQRGEVLSKELLKVLGQLQNRSTATLNRTISNSSAILEEKVVWHLLPSQPNAYIYLPHLREHEDSLKPILHLGQRRTGVSLVLGVPTVHRQKQSYLVNTLQSLLFDLSTAERKDIVIVVFIAETNARFVNAVVQSVQTNLPDAVSSGVIEVISPSTHYYPDLSNLKETFGDPRERVRWRTKQNLDYSFLMLYAQSKGTYYVQLEDDIVAKQGFFESMKKYIADVLSEEWLFLEFSQLGFIGKLFRTSDLPMIVEFFLMFHKEKPIDWLLDHILWVKVCNPEKDSKHCDNEKARLKKTYKPSLFQHVGLHSSLPGKIQNLKDKDFGNQVLFKGHDNPPAELRSSLEKYMSHTLERAYSGVDFFWGLTPKRGDYILITFTTPQAVKGYLFRSGNIETNGDRFYNTTVEVLPTSKSVKERVTRGELACCKPSTEGFVQIGSFKNGVAEGEVDGALGEIAAMRLLVHSDSDVWVLLSEIFIKV</sequence>
<dbReference type="GO" id="GO:0008375">
    <property type="term" value="F:acetylglucosaminyltransferase activity"/>
    <property type="evidence" value="ECO:0007669"/>
    <property type="project" value="TreeGrafter"/>
</dbReference>
<dbReference type="SUPFAM" id="SSF50814">
    <property type="entry name" value="Lipocalins"/>
    <property type="match status" value="1"/>
</dbReference>
<dbReference type="CDD" id="cd19415">
    <property type="entry name" value="lipocalin_ApoM_AGP"/>
    <property type="match status" value="1"/>
</dbReference>
<keyword evidence="4" id="KW-0732">Signal</keyword>
<reference evidence="7" key="1">
    <citation type="submission" date="2025-08" db="UniProtKB">
        <authorList>
            <consortium name="Ensembl"/>
        </authorList>
    </citation>
    <scope>IDENTIFICATION</scope>
</reference>
<dbReference type="GO" id="GO:0005793">
    <property type="term" value="C:endoplasmic reticulum-Golgi intermediate compartment"/>
    <property type="evidence" value="ECO:0007669"/>
    <property type="project" value="TreeGrafter"/>
</dbReference>
<protein>
    <submittedName>
        <fullName evidence="7">Zgc:154054</fullName>
    </submittedName>
</protein>
<dbReference type="OMA" id="RFCTINT"/>